<accession>A0ABW9QT56</accession>
<evidence type="ECO:0000313" key="1">
    <source>
        <dbReference type="EMBL" id="MST32883.1"/>
    </source>
</evidence>
<dbReference type="PANTHER" id="PTHR30037:SF4">
    <property type="entry name" value="DNA-3-METHYLADENINE GLYCOSYLASE I"/>
    <property type="match status" value="1"/>
</dbReference>
<feature type="non-terminal residue" evidence="1">
    <location>
        <position position="129"/>
    </location>
</feature>
<reference evidence="1 2" key="1">
    <citation type="submission" date="2019-11" db="EMBL/GenBank/DDBJ databases">
        <title>Acidiferrimicrobium australis gen. nov., sp. nov., an acidophilic and obligately heterotrophic, member of the Actinobacteria that catalyses dissimilatory oxido- reduction of iron isolated from metal-rich acidic water in Chile.</title>
        <authorList>
            <person name="Gonzalez D."/>
            <person name="Huber K."/>
            <person name="Hedrich S."/>
            <person name="Rojas-Villalobos C."/>
            <person name="Quatrini R."/>
            <person name="Dinamarca M.A."/>
            <person name="Schwarz A."/>
            <person name="Canales C."/>
            <person name="Nancucheo I."/>
        </authorList>
    </citation>
    <scope>NUCLEOTIDE SEQUENCE [LARGE SCALE GENOMIC DNA]</scope>
    <source>
        <strain evidence="1 2">USS-CCA1</strain>
    </source>
</reference>
<comment type="caution">
    <text evidence="1">The sequence shown here is derived from an EMBL/GenBank/DDBJ whole genome shotgun (WGS) entry which is preliminary data.</text>
</comment>
<gene>
    <name evidence="1" type="ORF">GHK86_09145</name>
</gene>
<dbReference type="EMBL" id="WJHE01000419">
    <property type="protein sequence ID" value="MST32883.1"/>
    <property type="molecule type" value="Genomic_DNA"/>
</dbReference>
<dbReference type="SUPFAM" id="SSF48150">
    <property type="entry name" value="DNA-glycosylase"/>
    <property type="match status" value="1"/>
</dbReference>
<dbReference type="Pfam" id="PF03352">
    <property type="entry name" value="Adenine_glyco"/>
    <property type="match status" value="1"/>
</dbReference>
<proteinExistence type="predicted"/>
<sequence>MRAYHDSEWGRPCHGERELFELLTLEGAQAGLSWATILRKRDAYRTAFAGFDPAVVAGFGESELQALLADPGLVRNRLKIQSTVANAAATLRLRESHGSLDAYLWGWVDGRPVVNAPRRPADVPASTDL</sequence>
<dbReference type="Proteomes" id="UP000437736">
    <property type="component" value="Unassembled WGS sequence"/>
</dbReference>
<name>A0ABW9QT56_9ACTN</name>
<organism evidence="1 2">
    <name type="scientific">Acidiferrimicrobium australe</name>
    <dbReference type="NCBI Taxonomy" id="2664430"/>
    <lineage>
        <taxon>Bacteria</taxon>
        <taxon>Bacillati</taxon>
        <taxon>Actinomycetota</taxon>
        <taxon>Acidimicrobiia</taxon>
        <taxon>Acidimicrobiales</taxon>
        <taxon>Acidimicrobiaceae</taxon>
        <taxon>Acidiferrimicrobium</taxon>
    </lineage>
</organism>
<dbReference type="InterPro" id="IPR005019">
    <property type="entry name" value="Adenine_glyco"/>
</dbReference>
<keyword evidence="2" id="KW-1185">Reference proteome</keyword>
<dbReference type="PANTHER" id="PTHR30037">
    <property type="entry name" value="DNA-3-METHYLADENINE GLYCOSYLASE 1"/>
    <property type="match status" value="1"/>
</dbReference>
<dbReference type="Gene3D" id="1.10.340.30">
    <property type="entry name" value="Hypothetical protein, domain 2"/>
    <property type="match status" value="1"/>
</dbReference>
<dbReference type="InterPro" id="IPR052891">
    <property type="entry name" value="DNA-3mA_glycosylase"/>
</dbReference>
<dbReference type="InterPro" id="IPR011257">
    <property type="entry name" value="DNA_glycosylase"/>
</dbReference>
<protein>
    <submittedName>
        <fullName evidence="1">DNA-3-methyladenine glycosylase I</fullName>
    </submittedName>
</protein>
<evidence type="ECO:0000313" key="2">
    <source>
        <dbReference type="Proteomes" id="UP000437736"/>
    </source>
</evidence>